<feature type="domain" description="6-phosphogluconate dehydrogenase NADP-binding" evidence="4">
    <location>
        <begin position="15"/>
        <end position="160"/>
    </location>
</feature>
<evidence type="ECO:0000259" key="4">
    <source>
        <dbReference type="Pfam" id="PF03446"/>
    </source>
</evidence>
<comment type="caution">
    <text evidence="6">The sequence shown here is derived from an EMBL/GenBank/DDBJ whole genome shotgun (WGS) entry which is preliminary data.</text>
</comment>
<dbReference type="InterPro" id="IPR002204">
    <property type="entry name" value="3-OH-isobutyrate_DH-rel_CS"/>
</dbReference>
<name>A0ABN3UMY2_9MICO</name>
<evidence type="ECO:0000256" key="2">
    <source>
        <dbReference type="ARBA" id="ARBA00023002"/>
    </source>
</evidence>
<dbReference type="Pfam" id="PF03446">
    <property type="entry name" value="NAD_binding_2"/>
    <property type="match status" value="1"/>
</dbReference>
<dbReference type="InterPro" id="IPR008927">
    <property type="entry name" value="6-PGluconate_DH-like_C_sf"/>
</dbReference>
<reference evidence="6 7" key="1">
    <citation type="journal article" date="2019" name="Int. J. Syst. Evol. Microbiol.">
        <title>The Global Catalogue of Microorganisms (GCM) 10K type strain sequencing project: providing services to taxonomists for standard genome sequencing and annotation.</title>
        <authorList>
            <consortium name="The Broad Institute Genomics Platform"/>
            <consortium name="The Broad Institute Genome Sequencing Center for Infectious Disease"/>
            <person name="Wu L."/>
            <person name="Ma J."/>
        </authorList>
    </citation>
    <scope>NUCLEOTIDE SEQUENCE [LARGE SCALE GENOMIC DNA]</scope>
    <source>
        <strain evidence="6 7">JCM 16378</strain>
    </source>
</reference>
<evidence type="ECO:0000259" key="5">
    <source>
        <dbReference type="Pfam" id="PF14833"/>
    </source>
</evidence>
<dbReference type="Gene3D" id="3.40.50.720">
    <property type="entry name" value="NAD(P)-binding Rossmann-like Domain"/>
    <property type="match status" value="1"/>
</dbReference>
<dbReference type="PANTHER" id="PTHR43060">
    <property type="entry name" value="3-HYDROXYISOBUTYRATE DEHYDROGENASE-LIKE 1, MITOCHONDRIAL-RELATED"/>
    <property type="match status" value="1"/>
</dbReference>
<dbReference type="InterPro" id="IPR006115">
    <property type="entry name" value="6PGDH_NADP-bd"/>
</dbReference>
<keyword evidence="2" id="KW-0560">Oxidoreductase</keyword>
<dbReference type="SUPFAM" id="SSF51735">
    <property type="entry name" value="NAD(P)-binding Rossmann-fold domains"/>
    <property type="match status" value="1"/>
</dbReference>
<dbReference type="SUPFAM" id="SSF48179">
    <property type="entry name" value="6-phosphogluconate dehydrogenase C-terminal domain-like"/>
    <property type="match status" value="1"/>
</dbReference>
<protein>
    <submittedName>
        <fullName evidence="6">2-hydroxy-3-oxopropionate reductase</fullName>
    </submittedName>
</protein>
<gene>
    <name evidence="6" type="ORF">GCM10009867_19310</name>
</gene>
<proteinExistence type="inferred from homology"/>
<dbReference type="PANTHER" id="PTHR43060:SF15">
    <property type="entry name" value="3-HYDROXYISOBUTYRATE DEHYDROGENASE-LIKE 1, MITOCHONDRIAL-RELATED"/>
    <property type="match status" value="1"/>
</dbReference>
<evidence type="ECO:0000313" key="7">
    <source>
        <dbReference type="Proteomes" id="UP001501326"/>
    </source>
</evidence>
<dbReference type="PROSITE" id="PS00895">
    <property type="entry name" value="3_HYDROXYISOBUT_DH"/>
    <property type="match status" value="1"/>
</dbReference>
<dbReference type="Pfam" id="PF14833">
    <property type="entry name" value="NAD_binding_11"/>
    <property type="match status" value="1"/>
</dbReference>
<dbReference type="Proteomes" id="UP001501326">
    <property type="component" value="Unassembled WGS sequence"/>
</dbReference>
<dbReference type="InterPro" id="IPR015815">
    <property type="entry name" value="HIBADH-related"/>
</dbReference>
<feature type="domain" description="3-hydroxyisobutyrate dehydrogenase-like NAD-binding" evidence="5">
    <location>
        <begin position="168"/>
        <end position="287"/>
    </location>
</feature>
<dbReference type="EMBL" id="BAAARN010000001">
    <property type="protein sequence ID" value="GAA2735905.1"/>
    <property type="molecule type" value="Genomic_DNA"/>
</dbReference>
<sequence length="305" mass="30675">MPDLSEDEIPSPEAVAFVGLGRMGLPMSLNLARAGAEVRAWNRSPRTVDDAPAGWTLAPSIAEAVGGARVVVTMLPDLGDVVACLDSLLVEGQIVIVMGTVSPTAVTGWGAELAARGVDLVDAPVSGGTVGADEGSLSIMVGGEEGPVGRVLPVLATMGTARHLGQLGSGQLAKACNQVVVGVTLTALAEAVALGEAGGLDVGALLDVLAGGLAGSRALDVKRGLLESGDFTPGGRAAYQHKDLGFALAAARATGTTLPVTALVDQLYGAMVATGRGDDDHSGVVELTRLLSSPRPRPPEANRRG</sequence>
<accession>A0ABN3UMY2</accession>
<keyword evidence="3" id="KW-0520">NAD</keyword>
<keyword evidence="7" id="KW-1185">Reference proteome</keyword>
<evidence type="ECO:0000313" key="6">
    <source>
        <dbReference type="EMBL" id="GAA2735905.1"/>
    </source>
</evidence>
<dbReference type="PIRSF" id="PIRSF000103">
    <property type="entry name" value="HIBADH"/>
    <property type="match status" value="1"/>
</dbReference>
<comment type="similarity">
    <text evidence="1">Belongs to the HIBADH-related family.</text>
</comment>
<evidence type="ECO:0000256" key="3">
    <source>
        <dbReference type="ARBA" id="ARBA00023027"/>
    </source>
</evidence>
<dbReference type="InterPro" id="IPR013328">
    <property type="entry name" value="6PGD_dom2"/>
</dbReference>
<organism evidence="6 7">
    <name type="scientific">Pedococcus aerophilus</name>
    <dbReference type="NCBI Taxonomy" id="436356"/>
    <lineage>
        <taxon>Bacteria</taxon>
        <taxon>Bacillati</taxon>
        <taxon>Actinomycetota</taxon>
        <taxon>Actinomycetes</taxon>
        <taxon>Micrococcales</taxon>
        <taxon>Intrasporangiaceae</taxon>
        <taxon>Pedococcus</taxon>
    </lineage>
</organism>
<dbReference type="InterPro" id="IPR036291">
    <property type="entry name" value="NAD(P)-bd_dom_sf"/>
</dbReference>
<dbReference type="InterPro" id="IPR029154">
    <property type="entry name" value="HIBADH-like_NADP-bd"/>
</dbReference>
<evidence type="ECO:0000256" key="1">
    <source>
        <dbReference type="ARBA" id="ARBA00009080"/>
    </source>
</evidence>
<dbReference type="RefSeq" id="WP_344192570.1">
    <property type="nucleotide sequence ID" value="NZ_BAAARN010000001.1"/>
</dbReference>
<dbReference type="Gene3D" id="1.10.1040.10">
    <property type="entry name" value="N-(1-d-carboxylethyl)-l-norvaline Dehydrogenase, domain 2"/>
    <property type="match status" value="1"/>
</dbReference>